<keyword evidence="3" id="KW-1185">Reference proteome</keyword>
<accession>A0ABC8UKT0</accession>
<evidence type="ECO:0000256" key="1">
    <source>
        <dbReference type="SAM" id="MobiDB-lite"/>
    </source>
</evidence>
<feature type="non-terminal residue" evidence="2">
    <location>
        <position position="56"/>
    </location>
</feature>
<dbReference type="AlphaFoldDB" id="A0ABC8UKT0"/>
<evidence type="ECO:0008006" key="4">
    <source>
        <dbReference type="Google" id="ProtNLM"/>
    </source>
</evidence>
<dbReference type="EMBL" id="CAUOFW020008102">
    <property type="protein sequence ID" value="CAK9181614.1"/>
    <property type="molecule type" value="Genomic_DNA"/>
</dbReference>
<gene>
    <name evidence="2" type="ORF">ILEXP_LOCUS51689</name>
</gene>
<dbReference type="Proteomes" id="UP001642360">
    <property type="component" value="Unassembled WGS sequence"/>
</dbReference>
<sequence length="56" mass="6031">MAGVTFSKVSRDEVGRRGPHCKASDDCLKHCNVGYGACIHGICNCRGNPNYFAAKD</sequence>
<feature type="compositionally biased region" description="Basic and acidic residues" evidence="1">
    <location>
        <begin position="9"/>
        <end position="21"/>
    </location>
</feature>
<evidence type="ECO:0000313" key="3">
    <source>
        <dbReference type="Proteomes" id="UP001642360"/>
    </source>
</evidence>
<comment type="caution">
    <text evidence="2">The sequence shown here is derived from an EMBL/GenBank/DDBJ whole genome shotgun (WGS) entry which is preliminary data.</text>
</comment>
<reference evidence="2 3" key="1">
    <citation type="submission" date="2024-02" db="EMBL/GenBank/DDBJ databases">
        <authorList>
            <person name="Vignale AGUSTIN F."/>
            <person name="Sosa J E."/>
            <person name="Modenutti C."/>
        </authorList>
    </citation>
    <scope>NUCLEOTIDE SEQUENCE [LARGE SCALE GENOMIC DNA]</scope>
</reference>
<protein>
    <recommendedName>
        <fullName evidence="4">Defensin</fullName>
    </recommendedName>
</protein>
<proteinExistence type="predicted"/>
<evidence type="ECO:0000313" key="2">
    <source>
        <dbReference type="EMBL" id="CAK9181614.1"/>
    </source>
</evidence>
<name>A0ABC8UKT0_9AQUA</name>
<feature type="region of interest" description="Disordered" evidence="1">
    <location>
        <begin position="1"/>
        <end position="21"/>
    </location>
</feature>
<organism evidence="2 3">
    <name type="scientific">Ilex paraguariensis</name>
    <name type="common">yerba mate</name>
    <dbReference type="NCBI Taxonomy" id="185542"/>
    <lineage>
        <taxon>Eukaryota</taxon>
        <taxon>Viridiplantae</taxon>
        <taxon>Streptophyta</taxon>
        <taxon>Embryophyta</taxon>
        <taxon>Tracheophyta</taxon>
        <taxon>Spermatophyta</taxon>
        <taxon>Magnoliopsida</taxon>
        <taxon>eudicotyledons</taxon>
        <taxon>Gunneridae</taxon>
        <taxon>Pentapetalae</taxon>
        <taxon>asterids</taxon>
        <taxon>campanulids</taxon>
        <taxon>Aquifoliales</taxon>
        <taxon>Aquifoliaceae</taxon>
        <taxon>Ilex</taxon>
    </lineage>
</organism>